<dbReference type="PROSITE" id="PS00211">
    <property type="entry name" value="ABC_TRANSPORTER_1"/>
    <property type="match status" value="1"/>
</dbReference>
<evidence type="ECO:0000256" key="9">
    <source>
        <dbReference type="ARBA" id="ARBA00022989"/>
    </source>
</evidence>
<gene>
    <name evidence="17" type="ordered locus">Npun_F3519</name>
</gene>
<keyword evidence="7" id="KW-0645">Protease</keyword>
<name>B2J1S2_NOSP7</name>
<dbReference type="GO" id="GO:0015421">
    <property type="term" value="F:ABC-type oligopeptide transporter activity"/>
    <property type="evidence" value="ECO:0007669"/>
    <property type="project" value="TreeGrafter"/>
</dbReference>
<evidence type="ECO:0000313" key="17">
    <source>
        <dbReference type="EMBL" id="ACC81924.1"/>
    </source>
</evidence>
<feature type="region of interest" description="Disordered" evidence="11">
    <location>
        <begin position="276"/>
        <end position="305"/>
    </location>
</feature>
<dbReference type="Pfam" id="PF03412">
    <property type="entry name" value="Peptidase_C39"/>
    <property type="match status" value="1"/>
</dbReference>
<feature type="domain" description="Cyclic nucleotide-binding" evidence="13">
    <location>
        <begin position="18"/>
        <end position="129"/>
    </location>
</feature>
<dbReference type="SUPFAM" id="SSF51206">
    <property type="entry name" value="cAMP-binding domain-like"/>
    <property type="match status" value="1"/>
</dbReference>
<dbReference type="InterPro" id="IPR039421">
    <property type="entry name" value="Type_1_exporter"/>
</dbReference>
<keyword evidence="18" id="KW-1185">Reference proteome</keyword>
<dbReference type="GO" id="GO:0005886">
    <property type="term" value="C:plasma membrane"/>
    <property type="evidence" value="ECO:0007669"/>
    <property type="project" value="UniProtKB-SubCell"/>
</dbReference>
<evidence type="ECO:0000256" key="11">
    <source>
        <dbReference type="SAM" id="MobiDB-lite"/>
    </source>
</evidence>
<dbReference type="AlphaFoldDB" id="B2J1S2"/>
<evidence type="ECO:0000256" key="12">
    <source>
        <dbReference type="SAM" id="Phobius"/>
    </source>
</evidence>
<evidence type="ECO:0000259" key="14">
    <source>
        <dbReference type="PROSITE" id="PS50893"/>
    </source>
</evidence>
<dbReference type="InterPro" id="IPR014710">
    <property type="entry name" value="RmlC-like_jellyroll"/>
</dbReference>
<dbReference type="GO" id="GO:0008234">
    <property type="term" value="F:cysteine-type peptidase activity"/>
    <property type="evidence" value="ECO:0007669"/>
    <property type="project" value="UniProtKB-KW"/>
</dbReference>
<keyword evidence="8" id="KW-0067">ATP-binding</keyword>
<dbReference type="CDD" id="cd00038">
    <property type="entry name" value="CAP_ED"/>
    <property type="match status" value="1"/>
</dbReference>
<evidence type="ECO:0000256" key="10">
    <source>
        <dbReference type="ARBA" id="ARBA00023136"/>
    </source>
</evidence>
<dbReference type="CDD" id="cd18568">
    <property type="entry name" value="ABC_6TM_HetC_like"/>
    <property type="match status" value="1"/>
</dbReference>
<accession>B2J1S2</accession>
<dbReference type="InterPro" id="IPR003439">
    <property type="entry name" value="ABC_transporter-like_ATP-bd"/>
</dbReference>
<dbReference type="InterPro" id="IPR005074">
    <property type="entry name" value="Peptidase_C39"/>
</dbReference>
<dbReference type="PROSITE" id="PS50893">
    <property type="entry name" value="ABC_TRANSPORTER_2"/>
    <property type="match status" value="1"/>
</dbReference>
<dbReference type="InterPro" id="IPR000595">
    <property type="entry name" value="cNMP-bd_dom"/>
</dbReference>
<dbReference type="PANTHER" id="PTHR43394:SF1">
    <property type="entry name" value="ATP-BINDING CASSETTE SUB-FAMILY B MEMBER 10, MITOCHONDRIAL"/>
    <property type="match status" value="1"/>
</dbReference>
<reference evidence="17 18" key="2">
    <citation type="journal article" date="2013" name="Plant Physiol.">
        <title>A Nostoc punctiforme Sugar Transporter Necessary to Establish a Cyanobacterium-Plant Symbiosis.</title>
        <authorList>
            <person name="Ekman M."/>
            <person name="Picossi S."/>
            <person name="Campbell E.L."/>
            <person name="Meeks J.C."/>
            <person name="Flores E."/>
        </authorList>
    </citation>
    <scope>NUCLEOTIDE SEQUENCE [LARGE SCALE GENOMIC DNA]</scope>
    <source>
        <strain evidence="18">ATCC 29133 / PCC 73102</strain>
    </source>
</reference>
<dbReference type="GO" id="GO:0005524">
    <property type="term" value="F:ATP binding"/>
    <property type="evidence" value="ECO:0007669"/>
    <property type="project" value="UniProtKB-KW"/>
</dbReference>
<dbReference type="InterPro" id="IPR036640">
    <property type="entry name" value="ABC1_TM_sf"/>
</dbReference>
<keyword evidence="2" id="KW-0813">Transport</keyword>
<feature type="transmembrane region" description="Helical" evidence="12">
    <location>
        <begin position="585"/>
        <end position="610"/>
    </location>
</feature>
<dbReference type="Pfam" id="PF00005">
    <property type="entry name" value="ABC_tran"/>
    <property type="match status" value="1"/>
</dbReference>
<dbReference type="HOGENOM" id="CLU_000604_95_3_3"/>
<dbReference type="FunFam" id="3.40.50.300:FF:000299">
    <property type="entry name" value="ABC transporter ATP-binding protein/permease"/>
    <property type="match status" value="1"/>
</dbReference>
<evidence type="ECO:0000259" key="13">
    <source>
        <dbReference type="PROSITE" id="PS50042"/>
    </source>
</evidence>
<dbReference type="Gene3D" id="3.90.70.10">
    <property type="entry name" value="Cysteine proteinases"/>
    <property type="match status" value="1"/>
</dbReference>
<feature type="transmembrane region" description="Helical" evidence="12">
    <location>
        <begin position="478"/>
        <end position="500"/>
    </location>
</feature>
<evidence type="ECO:0000256" key="6">
    <source>
        <dbReference type="ARBA" id="ARBA00022801"/>
    </source>
</evidence>
<evidence type="ECO:0000256" key="5">
    <source>
        <dbReference type="ARBA" id="ARBA00022741"/>
    </source>
</evidence>
<evidence type="ECO:0000259" key="16">
    <source>
        <dbReference type="PROSITE" id="PS50990"/>
    </source>
</evidence>
<feature type="domain" description="ABC transporter" evidence="14">
    <location>
        <begin position="792"/>
        <end position="1028"/>
    </location>
</feature>
<dbReference type="InterPro" id="IPR018490">
    <property type="entry name" value="cNMP-bd_dom_sf"/>
</dbReference>
<dbReference type="EMBL" id="CP001037">
    <property type="protein sequence ID" value="ACC81924.1"/>
    <property type="molecule type" value="Genomic_DNA"/>
</dbReference>
<dbReference type="PROSITE" id="PS50929">
    <property type="entry name" value="ABC_TM1F"/>
    <property type="match status" value="1"/>
</dbReference>
<dbReference type="InterPro" id="IPR011527">
    <property type="entry name" value="ABC1_TM_dom"/>
</dbReference>
<proteinExistence type="predicted"/>
<evidence type="ECO:0000256" key="3">
    <source>
        <dbReference type="ARBA" id="ARBA00022475"/>
    </source>
</evidence>
<feature type="transmembrane region" description="Helical" evidence="12">
    <location>
        <begin position="512"/>
        <end position="532"/>
    </location>
</feature>
<keyword evidence="4 12" id="KW-0812">Transmembrane</keyword>
<keyword evidence="6" id="KW-0378">Hydrolase</keyword>
<evidence type="ECO:0000256" key="7">
    <source>
        <dbReference type="ARBA" id="ARBA00022807"/>
    </source>
</evidence>
<dbReference type="eggNOG" id="COG2274">
    <property type="taxonomic scope" value="Bacteria"/>
</dbReference>
<dbReference type="KEGG" id="npu:Npun_F3519"/>
<dbReference type="SMART" id="SM00382">
    <property type="entry name" value="AAA"/>
    <property type="match status" value="1"/>
</dbReference>
<dbReference type="EnsemblBacteria" id="ACC81924">
    <property type="protein sequence ID" value="ACC81924"/>
    <property type="gene ID" value="Npun_F3519"/>
</dbReference>
<evidence type="ECO:0000256" key="1">
    <source>
        <dbReference type="ARBA" id="ARBA00004651"/>
    </source>
</evidence>
<feature type="domain" description="Peptidase C39" evidence="16">
    <location>
        <begin position="326"/>
        <end position="445"/>
    </location>
</feature>
<evidence type="ECO:0000256" key="2">
    <source>
        <dbReference type="ARBA" id="ARBA00022448"/>
    </source>
</evidence>
<dbReference type="Gene3D" id="3.40.50.300">
    <property type="entry name" value="P-loop containing nucleotide triphosphate hydrolases"/>
    <property type="match status" value="1"/>
</dbReference>
<dbReference type="CDD" id="cd02418">
    <property type="entry name" value="Peptidase_C39B"/>
    <property type="match status" value="1"/>
</dbReference>
<organism evidence="17 18">
    <name type="scientific">Nostoc punctiforme (strain ATCC 29133 / PCC 73102)</name>
    <dbReference type="NCBI Taxonomy" id="63737"/>
    <lineage>
        <taxon>Bacteria</taxon>
        <taxon>Bacillati</taxon>
        <taxon>Cyanobacteriota</taxon>
        <taxon>Cyanophyceae</taxon>
        <taxon>Nostocales</taxon>
        <taxon>Nostocaceae</taxon>
        <taxon>Nostoc</taxon>
    </lineage>
</organism>
<evidence type="ECO:0000256" key="8">
    <source>
        <dbReference type="ARBA" id="ARBA00022840"/>
    </source>
</evidence>
<dbReference type="SUPFAM" id="SSF52540">
    <property type="entry name" value="P-loop containing nucleoside triphosphate hydrolases"/>
    <property type="match status" value="1"/>
</dbReference>
<dbReference type="PROSITE" id="PS50990">
    <property type="entry name" value="PEPTIDASE_C39"/>
    <property type="match status" value="1"/>
</dbReference>
<dbReference type="Gene3D" id="2.60.120.10">
    <property type="entry name" value="Jelly Rolls"/>
    <property type="match status" value="1"/>
</dbReference>
<dbReference type="RefSeq" id="WP_012409897.1">
    <property type="nucleotide sequence ID" value="NC_010628.1"/>
</dbReference>
<comment type="subcellular location">
    <subcellularLocation>
        <location evidence="1">Cell membrane</location>
        <topology evidence="1">Multi-pass membrane protein</topology>
    </subcellularLocation>
</comment>
<dbReference type="Pfam" id="PF00027">
    <property type="entry name" value="cNMP_binding"/>
    <property type="match status" value="1"/>
</dbReference>
<dbReference type="STRING" id="63737.Npun_F3519"/>
<dbReference type="Pfam" id="PF00664">
    <property type="entry name" value="ABC_membrane"/>
    <property type="match status" value="1"/>
</dbReference>
<keyword evidence="10 12" id="KW-0472">Membrane</keyword>
<dbReference type="InterPro" id="IPR003593">
    <property type="entry name" value="AAA+_ATPase"/>
</dbReference>
<keyword evidence="3" id="KW-1003">Cell membrane</keyword>
<dbReference type="GO" id="GO:0006508">
    <property type="term" value="P:proteolysis"/>
    <property type="evidence" value="ECO:0007669"/>
    <property type="project" value="InterPro"/>
</dbReference>
<evidence type="ECO:0000256" key="4">
    <source>
        <dbReference type="ARBA" id="ARBA00022692"/>
    </source>
</evidence>
<dbReference type="PANTHER" id="PTHR43394">
    <property type="entry name" value="ATP-DEPENDENT PERMEASE MDL1, MITOCHONDRIAL"/>
    <property type="match status" value="1"/>
</dbReference>
<keyword evidence="7" id="KW-0788">Thiol protease</keyword>
<evidence type="ECO:0000259" key="15">
    <source>
        <dbReference type="PROSITE" id="PS50929"/>
    </source>
</evidence>
<dbReference type="PhylomeDB" id="B2J1S2"/>
<dbReference type="InterPro" id="IPR027417">
    <property type="entry name" value="P-loop_NTPase"/>
</dbReference>
<reference evidence="18" key="1">
    <citation type="submission" date="2008-04" db="EMBL/GenBank/DDBJ databases">
        <title>Complete sequence of chromosome of Nostoc punctiforme ATCC 29133.</title>
        <authorList>
            <consortium name="US DOE Joint Genome Institute"/>
            <person name="Copeland A."/>
            <person name="Lucas S."/>
            <person name="Lapidus A."/>
            <person name="Glavina del Rio T."/>
            <person name="Dalin E."/>
            <person name="Tice H."/>
            <person name="Pitluck S."/>
            <person name="Chain P."/>
            <person name="Malfatti S."/>
            <person name="Shin M."/>
            <person name="Vergez L."/>
            <person name="Schmutz J."/>
            <person name="Larimer F."/>
            <person name="Land M."/>
            <person name="Hauser L."/>
            <person name="Kyrpides N."/>
            <person name="Kim E."/>
            <person name="Meeks J.C."/>
            <person name="Elhai J."/>
            <person name="Campbell E.L."/>
            <person name="Thiel T."/>
            <person name="Longmire J."/>
            <person name="Potts M."/>
            <person name="Atlas R."/>
        </authorList>
    </citation>
    <scope>NUCLEOTIDE SEQUENCE [LARGE SCALE GENOMIC DNA]</scope>
    <source>
        <strain evidence="18">ATCC 29133 / PCC 73102</strain>
    </source>
</reference>
<dbReference type="Gene3D" id="1.20.1560.10">
    <property type="entry name" value="ABC transporter type 1, transmembrane domain"/>
    <property type="match status" value="1"/>
</dbReference>
<dbReference type="InterPro" id="IPR017871">
    <property type="entry name" value="ABC_transporter-like_CS"/>
</dbReference>
<evidence type="ECO:0000313" key="18">
    <source>
        <dbReference type="Proteomes" id="UP000001191"/>
    </source>
</evidence>
<dbReference type="SUPFAM" id="SSF90123">
    <property type="entry name" value="ABC transporter transmembrane region"/>
    <property type="match status" value="1"/>
</dbReference>
<dbReference type="PROSITE" id="PS50042">
    <property type="entry name" value="CNMP_BINDING_3"/>
    <property type="match status" value="1"/>
</dbReference>
<feature type="domain" description="ABC transmembrane type-1" evidence="15">
    <location>
        <begin position="478"/>
        <end position="757"/>
    </location>
</feature>
<feature type="transmembrane region" description="Helical" evidence="12">
    <location>
        <begin position="616"/>
        <end position="636"/>
    </location>
</feature>
<protein>
    <submittedName>
        <fullName evidence="17">Cyclic nucleotide-regulated ABC bacteriocin/lantibiotic exporter</fullName>
    </submittedName>
</protein>
<keyword evidence="9 12" id="KW-1133">Transmembrane helix</keyword>
<dbReference type="Proteomes" id="UP000001191">
    <property type="component" value="Chromosome"/>
</dbReference>
<dbReference type="GO" id="GO:0016887">
    <property type="term" value="F:ATP hydrolysis activity"/>
    <property type="evidence" value="ECO:0007669"/>
    <property type="project" value="InterPro"/>
</dbReference>
<keyword evidence="5" id="KW-0547">Nucleotide-binding</keyword>
<dbReference type="OrthoDB" id="437054at2"/>
<sequence length="1034" mass="116055">MPSAFSQQYLAEQITQVLGNSLSKEELDTCLEGLKIVEPQVAKQFWQATTTNTGIYIVLSGKVRLLDSSNNLITTLFSGSSFGELTLFPEKEFSPYVARASANLKLCYINQETLQEVIRTSLSVRDRLLRRAEVWDLLLLCCYNSLIGHNGSVEETFKALSLFERHNLESGSLSANLTKDIKLWLLYRGELLDSHGQRLTPGNIHVNPKDGSLQVAQSAIAYSLSNADWQTALQHWPQLAELIDSQEPQTVLESEDFGLGTRKNSSQSPIPITPYPQRGHHLPQSPIPNIEPKQKQRKQRPYFPSPKVKAGHWLGRLTKRYPFFEQQSASDCGASCLVMISRYWGKRFNVNRIRDLTNVSRSGASMRGLTAAAESIGFSTRPVKASFDKLAQQPLPAIAHWEGKHYVVVYEVNKKRVIIGDPAIGQRTLTASEFKAGWTGYALLLQPTDLLKETQEATTAFWQFFDLVKPHSQVLLEVFLASVLIQVFGLVTPLFTQLLLDRVIVQGSTLTLNAVGLGLLIFGFFRVALNGLRQYLLDHTANRLSLTLLVGFIKHTFRLPLAFFESRYVGDIVSRVQENQKIQRFLTGEALSIGLDLMTVFVYLALMFWYSWQMALFSLAIVPPFVFLALVATPFLRRISREVFNASAKENSYLIQSLTGIRSVRSMAIEQTVRWHWEELLNNVIKKTFSGQVISNQLQIFSSSIESLVTTGLLWFGAWQVIQNQLTIGQLIAFNMLLGNVIRPFQRLVVLWNQLQEVIISTERINDVLEAEPEEDLQFQPRQSLSSLRGHIVFENVTFRYHPESEINVLENLSFEIKPEQTIAVVGRSGSGKTTLSKLILGLYLPTDGKILIDGQDVTNISLRSLRSQIGVVDQDTFLFGGTIQENISIAHPEVSQEEIIEAARLAGADEFIKLMPMGYETQIGEGGGMLSGGQRQRLAIARALLGNPCFLIFDEATSHLDAESERIIQHNLTKILQGRTSLIIAHRLSTVRNADLILVLDRGILVESGTHEQLIAKKGHYFYLNQQQLAQTG</sequence>